<dbReference type="InterPro" id="IPR051320">
    <property type="entry name" value="Viral_Replic_Matur_Polypro"/>
</dbReference>
<evidence type="ECO:0000259" key="1">
    <source>
        <dbReference type="Pfam" id="PF17919"/>
    </source>
</evidence>
<gene>
    <name evidence="2" type="ORF">ACH5RR_036956</name>
</gene>
<dbReference type="PANTHER" id="PTHR33064:SF37">
    <property type="entry name" value="RIBONUCLEASE H"/>
    <property type="match status" value="1"/>
</dbReference>
<dbReference type="AlphaFoldDB" id="A0ABD2Y7U6"/>
<accession>A0ABD2Y7U6</accession>
<keyword evidence="3" id="KW-1185">Reference proteome</keyword>
<proteinExistence type="predicted"/>
<evidence type="ECO:0000313" key="3">
    <source>
        <dbReference type="Proteomes" id="UP001630127"/>
    </source>
</evidence>
<feature type="domain" description="Reverse transcriptase/retrotransposon-derived protein RNase H-like" evidence="1">
    <location>
        <begin position="64"/>
        <end position="138"/>
    </location>
</feature>
<dbReference type="Gene3D" id="3.30.70.270">
    <property type="match status" value="1"/>
</dbReference>
<reference evidence="2 3" key="1">
    <citation type="submission" date="2024-11" db="EMBL/GenBank/DDBJ databases">
        <title>A near-complete genome assembly of Cinchona calisaya.</title>
        <authorList>
            <person name="Lian D.C."/>
            <person name="Zhao X.W."/>
            <person name="Wei L."/>
        </authorList>
    </citation>
    <scope>NUCLEOTIDE SEQUENCE [LARGE SCALE GENOMIC DNA]</scope>
    <source>
        <tissue evidence="2">Nenye</tissue>
    </source>
</reference>
<comment type="caution">
    <text evidence="2">The sequence shown here is derived from an EMBL/GenBank/DDBJ whole genome shotgun (WGS) entry which is preliminary data.</text>
</comment>
<dbReference type="Pfam" id="PF17919">
    <property type="entry name" value="RT_RNaseH_2"/>
    <property type="match status" value="1"/>
</dbReference>
<evidence type="ECO:0000313" key="2">
    <source>
        <dbReference type="EMBL" id="KAL3502507.1"/>
    </source>
</evidence>
<name>A0ABD2Y7U6_9GENT</name>
<protein>
    <recommendedName>
        <fullName evidence="1">Reverse transcriptase/retrotransposon-derived protein RNase H-like domain-containing protein</fullName>
    </recommendedName>
</protein>
<dbReference type="InterPro" id="IPR041577">
    <property type="entry name" value="RT_RNaseH_2"/>
</dbReference>
<dbReference type="PANTHER" id="PTHR33064">
    <property type="entry name" value="POL PROTEIN"/>
    <property type="match status" value="1"/>
</dbReference>
<dbReference type="InterPro" id="IPR043128">
    <property type="entry name" value="Rev_trsase/Diguanyl_cyclase"/>
</dbReference>
<dbReference type="Proteomes" id="UP001630127">
    <property type="component" value="Unassembled WGS sequence"/>
</dbReference>
<organism evidence="2 3">
    <name type="scientific">Cinchona calisaya</name>
    <dbReference type="NCBI Taxonomy" id="153742"/>
    <lineage>
        <taxon>Eukaryota</taxon>
        <taxon>Viridiplantae</taxon>
        <taxon>Streptophyta</taxon>
        <taxon>Embryophyta</taxon>
        <taxon>Tracheophyta</taxon>
        <taxon>Spermatophyta</taxon>
        <taxon>Magnoliopsida</taxon>
        <taxon>eudicotyledons</taxon>
        <taxon>Gunneridae</taxon>
        <taxon>Pentapetalae</taxon>
        <taxon>asterids</taxon>
        <taxon>lamiids</taxon>
        <taxon>Gentianales</taxon>
        <taxon>Rubiaceae</taxon>
        <taxon>Cinchonoideae</taxon>
        <taxon>Cinchoneae</taxon>
        <taxon>Cinchona</taxon>
    </lineage>
</organism>
<sequence length="139" mass="15584">MISGDGVGANPKKLQAIQDWPTPKNVKQLRGFLGLVVYYRKFNKAYGKLAKLLTELLKKNNFHWDESTSTAFQQFKTAIMAPPVLALPDISLPFIVEIDASATGIREVLLQNGIPLSFLSKALFPKQKGYQCMKKRCLQ</sequence>
<dbReference type="EMBL" id="JBJUIK010000015">
    <property type="protein sequence ID" value="KAL3502507.1"/>
    <property type="molecule type" value="Genomic_DNA"/>
</dbReference>
<dbReference type="FunFam" id="3.30.70.270:FF:000020">
    <property type="entry name" value="Transposon Tf2-6 polyprotein-like Protein"/>
    <property type="match status" value="1"/>
</dbReference>
<dbReference type="InterPro" id="IPR043502">
    <property type="entry name" value="DNA/RNA_pol_sf"/>
</dbReference>
<dbReference type="SUPFAM" id="SSF56672">
    <property type="entry name" value="DNA/RNA polymerases"/>
    <property type="match status" value="1"/>
</dbReference>